<dbReference type="Pfam" id="PF00756">
    <property type="entry name" value="Esterase"/>
    <property type="match status" value="1"/>
</dbReference>
<dbReference type="RefSeq" id="WP_137090094.1">
    <property type="nucleotide sequence ID" value="NZ_CP028923.1"/>
</dbReference>
<dbReference type="AlphaFoldDB" id="A0A4D7JIK5"/>
<dbReference type="KEGG" id="fpf:DCC35_07010"/>
<dbReference type="PANTHER" id="PTHR43037:SF1">
    <property type="entry name" value="BLL1128 PROTEIN"/>
    <property type="match status" value="1"/>
</dbReference>
<dbReference type="EMBL" id="CP028923">
    <property type="protein sequence ID" value="QCK14507.1"/>
    <property type="molecule type" value="Genomic_DNA"/>
</dbReference>
<keyword evidence="3" id="KW-1185">Reference proteome</keyword>
<organism evidence="2 3">
    <name type="scientific">Mangrovivirga cuniculi</name>
    <dbReference type="NCBI Taxonomy" id="2715131"/>
    <lineage>
        <taxon>Bacteria</taxon>
        <taxon>Pseudomonadati</taxon>
        <taxon>Bacteroidota</taxon>
        <taxon>Cytophagia</taxon>
        <taxon>Cytophagales</taxon>
        <taxon>Mangrovivirgaceae</taxon>
        <taxon>Mangrovivirga</taxon>
    </lineage>
</organism>
<evidence type="ECO:0000313" key="3">
    <source>
        <dbReference type="Proteomes" id="UP000298616"/>
    </source>
</evidence>
<dbReference type="SUPFAM" id="SSF53474">
    <property type="entry name" value="alpha/beta-Hydrolases"/>
    <property type="match status" value="1"/>
</dbReference>
<accession>A0A4D7JIK5</accession>
<dbReference type="InterPro" id="IPR050955">
    <property type="entry name" value="Plant_Biomass_Hydrol_Est"/>
</dbReference>
<protein>
    <submittedName>
        <fullName evidence="2">Phospholipase</fullName>
    </submittedName>
</protein>
<name>A0A4D7JIK5_9BACT</name>
<dbReference type="InterPro" id="IPR029058">
    <property type="entry name" value="AB_hydrolase_fold"/>
</dbReference>
<sequence>MRTIILLLLTSTILSAQNEHYDLYEKKVFETKNGDLQYRIMYPENFSEDKKYPVVLFLHGSGERGSDNTKQLIHGSSLFASDENRKEFPAIVIFPQCPKDAYWSNMTTEVTEGIPERKYEYSAPPSPPLAKVIALMEDMLTKSYTDNDRFYVAGLSMGGMGTFEILYREPDLFVAAVPICGGGNSDMVKGYASKISLWIFHGAKDNIVDPIGSLNMAKGILEAGGYPMLTLFEDANHNSWDPAFAHPGLLEWMFSKTK</sequence>
<dbReference type="PANTHER" id="PTHR43037">
    <property type="entry name" value="UNNAMED PRODUCT-RELATED"/>
    <property type="match status" value="1"/>
</dbReference>
<dbReference type="Gene3D" id="3.40.50.1820">
    <property type="entry name" value="alpha/beta hydrolase"/>
    <property type="match status" value="1"/>
</dbReference>
<evidence type="ECO:0000256" key="1">
    <source>
        <dbReference type="ARBA" id="ARBA00022729"/>
    </source>
</evidence>
<keyword evidence="1" id="KW-0732">Signal</keyword>
<evidence type="ECO:0000313" key="2">
    <source>
        <dbReference type="EMBL" id="QCK14507.1"/>
    </source>
</evidence>
<dbReference type="OrthoDB" id="9764953at2"/>
<gene>
    <name evidence="2" type="ORF">DCC35_07010</name>
</gene>
<dbReference type="InterPro" id="IPR000801">
    <property type="entry name" value="Esterase-like"/>
</dbReference>
<reference evidence="2 3" key="1">
    <citation type="submission" date="2018-04" db="EMBL/GenBank/DDBJ databases">
        <title>Complete genome uncultured novel isolate.</title>
        <authorList>
            <person name="Merlino G."/>
        </authorList>
    </citation>
    <scope>NUCLEOTIDE SEQUENCE [LARGE SCALE GENOMIC DNA]</scope>
    <source>
        <strain evidence="3">R1DC9</strain>
    </source>
</reference>
<proteinExistence type="predicted"/>
<dbReference type="Proteomes" id="UP000298616">
    <property type="component" value="Chromosome"/>
</dbReference>